<protein>
    <recommendedName>
        <fullName evidence="11">Fe2OG dioxygenase domain-containing protein</fullName>
    </recommendedName>
</protein>
<dbReference type="Gramene" id="AUR62000012-RA">
    <property type="protein sequence ID" value="AUR62000012-RA:cds"/>
    <property type="gene ID" value="AUR62000012"/>
</dbReference>
<comment type="catalytic activity">
    <reaction evidence="8">
        <text>(E)-feruloyl-CoA + 2-oxoglutarate + O2 = (E)-6-hydroxyferuloyl-CoA + succinate + CO2</text>
        <dbReference type="Rhea" id="RHEA:57856"/>
        <dbReference type="ChEBI" id="CHEBI:15379"/>
        <dbReference type="ChEBI" id="CHEBI:16526"/>
        <dbReference type="ChEBI" id="CHEBI:16810"/>
        <dbReference type="ChEBI" id="CHEBI:30031"/>
        <dbReference type="ChEBI" id="CHEBI:87305"/>
        <dbReference type="ChEBI" id="CHEBI:142390"/>
        <dbReference type="EC" id="1.14.11.61"/>
    </reaction>
</comment>
<accession>A0A803KLV6</accession>
<evidence type="ECO:0000256" key="8">
    <source>
        <dbReference type="ARBA" id="ARBA00048503"/>
    </source>
</evidence>
<evidence type="ECO:0000256" key="5">
    <source>
        <dbReference type="ARBA" id="ARBA00022964"/>
    </source>
</evidence>
<dbReference type="PANTHER" id="PTHR10209:SF243">
    <property type="entry name" value="FERULOYL COA ORTHO-HYDROXYLASE 1-RELATED"/>
    <property type="match status" value="1"/>
</dbReference>
<reference evidence="12" key="1">
    <citation type="journal article" date="2017" name="Nature">
        <title>The genome of Chenopodium quinoa.</title>
        <authorList>
            <person name="Jarvis D.E."/>
            <person name="Ho Y.S."/>
            <person name="Lightfoot D.J."/>
            <person name="Schmoeckel S.M."/>
            <person name="Li B."/>
            <person name="Borm T.J.A."/>
            <person name="Ohyanagi H."/>
            <person name="Mineta K."/>
            <person name="Michell C.T."/>
            <person name="Saber N."/>
            <person name="Kharbatia N.M."/>
            <person name="Rupper R.R."/>
            <person name="Sharp A.R."/>
            <person name="Dally N."/>
            <person name="Boughton B.A."/>
            <person name="Woo Y.H."/>
            <person name="Gao G."/>
            <person name="Schijlen E.G.W.M."/>
            <person name="Guo X."/>
            <person name="Momin A.A."/>
            <person name="Negrao S."/>
            <person name="Al-Babili S."/>
            <person name="Gehring C."/>
            <person name="Roessner U."/>
            <person name="Jung C."/>
            <person name="Murphy K."/>
            <person name="Arold S.T."/>
            <person name="Gojobori T."/>
            <person name="van der Linden C.G."/>
            <person name="van Loo E.N."/>
            <person name="Jellen E.N."/>
            <person name="Maughan P.J."/>
            <person name="Tester M."/>
        </authorList>
    </citation>
    <scope>NUCLEOTIDE SEQUENCE [LARGE SCALE GENOMIC DNA]</scope>
    <source>
        <strain evidence="12">cv. PI 614886</strain>
    </source>
</reference>
<dbReference type="InterPro" id="IPR044861">
    <property type="entry name" value="IPNS-like_FE2OG_OXY"/>
</dbReference>
<organism evidence="12 13">
    <name type="scientific">Chenopodium quinoa</name>
    <name type="common">Quinoa</name>
    <dbReference type="NCBI Taxonomy" id="63459"/>
    <lineage>
        <taxon>Eukaryota</taxon>
        <taxon>Viridiplantae</taxon>
        <taxon>Streptophyta</taxon>
        <taxon>Embryophyta</taxon>
        <taxon>Tracheophyta</taxon>
        <taxon>Spermatophyta</taxon>
        <taxon>Magnoliopsida</taxon>
        <taxon>eudicotyledons</taxon>
        <taxon>Gunneridae</taxon>
        <taxon>Pentapetalae</taxon>
        <taxon>Caryophyllales</taxon>
        <taxon>Chenopodiaceae</taxon>
        <taxon>Chenopodioideae</taxon>
        <taxon>Atripliceae</taxon>
        <taxon>Chenopodium</taxon>
    </lineage>
</organism>
<evidence type="ECO:0000256" key="2">
    <source>
        <dbReference type="ARBA" id="ARBA00004918"/>
    </source>
</evidence>
<dbReference type="GO" id="GO:0102312">
    <property type="term" value="F:4-coumaroyl 2'-hydroxylase activity"/>
    <property type="evidence" value="ECO:0007669"/>
    <property type="project" value="UniProtKB-EC"/>
</dbReference>
<dbReference type="PROSITE" id="PS51471">
    <property type="entry name" value="FE2OG_OXY"/>
    <property type="match status" value="1"/>
</dbReference>
<evidence type="ECO:0000256" key="6">
    <source>
        <dbReference type="ARBA" id="ARBA00023002"/>
    </source>
</evidence>
<keyword evidence="13" id="KW-1185">Reference proteome</keyword>
<evidence type="ECO:0000256" key="1">
    <source>
        <dbReference type="ARBA" id="ARBA00001961"/>
    </source>
</evidence>
<keyword evidence="5" id="KW-0223">Dioxygenase</keyword>
<reference evidence="12" key="2">
    <citation type="submission" date="2021-03" db="UniProtKB">
        <authorList>
            <consortium name="EnsemblPlants"/>
        </authorList>
    </citation>
    <scope>IDENTIFICATION</scope>
</reference>
<evidence type="ECO:0000259" key="11">
    <source>
        <dbReference type="PROSITE" id="PS51471"/>
    </source>
</evidence>
<dbReference type="GO" id="GO:0009805">
    <property type="term" value="P:coumarin biosynthetic process"/>
    <property type="evidence" value="ECO:0007669"/>
    <property type="project" value="UniProtKB-ARBA"/>
</dbReference>
<dbReference type="InterPro" id="IPR005123">
    <property type="entry name" value="Oxoglu/Fe-dep_dioxygenase_dom"/>
</dbReference>
<evidence type="ECO:0000313" key="13">
    <source>
        <dbReference type="Proteomes" id="UP000596660"/>
    </source>
</evidence>
<dbReference type="Pfam" id="PF03171">
    <property type="entry name" value="2OG-FeII_Oxy"/>
    <property type="match status" value="1"/>
</dbReference>
<dbReference type="Gene3D" id="2.60.120.330">
    <property type="entry name" value="B-lactam Antibiotic, Isopenicillin N Synthase, Chain"/>
    <property type="match status" value="1"/>
</dbReference>
<evidence type="ECO:0000256" key="10">
    <source>
        <dbReference type="RuleBase" id="RU003682"/>
    </source>
</evidence>
<keyword evidence="6 10" id="KW-0560">Oxidoreductase</keyword>
<dbReference type="Proteomes" id="UP000596660">
    <property type="component" value="Unplaced"/>
</dbReference>
<dbReference type="EnsemblPlants" id="AUR62000012-RA">
    <property type="protein sequence ID" value="AUR62000012-RA:cds"/>
    <property type="gene ID" value="AUR62000012"/>
</dbReference>
<dbReference type="AlphaFoldDB" id="A0A803KLV6"/>
<evidence type="ECO:0000256" key="4">
    <source>
        <dbReference type="ARBA" id="ARBA00022723"/>
    </source>
</evidence>
<evidence type="ECO:0000256" key="9">
    <source>
        <dbReference type="ARBA" id="ARBA00049557"/>
    </source>
</evidence>
<dbReference type="SUPFAM" id="SSF51197">
    <property type="entry name" value="Clavaminate synthase-like"/>
    <property type="match status" value="1"/>
</dbReference>
<comment type="catalytic activity">
    <reaction evidence="9">
        <text>(E)-4-coumaroyl-CoA + 2-oxoglutarate + O2 = (E)-2,4-dihydroxycinnamoyl-CoA + succinate + CO2</text>
        <dbReference type="Rhea" id="RHEA:57868"/>
        <dbReference type="ChEBI" id="CHEBI:15379"/>
        <dbReference type="ChEBI" id="CHEBI:16526"/>
        <dbReference type="ChEBI" id="CHEBI:16810"/>
        <dbReference type="ChEBI" id="CHEBI:30031"/>
        <dbReference type="ChEBI" id="CHEBI:85008"/>
        <dbReference type="ChEBI" id="CHEBI:142398"/>
        <dbReference type="EC" id="1.14.11.62"/>
    </reaction>
</comment>
<feature type="domain" description="Fe2OG dioxygenase" evidence="11">
    <location>
        <begin position="161"/>
        <end position="268"/>
    </location>
</feature>
<dbReference type="PANTHER" id="PTHR10209">
    <property type="entry name" value="OXIDOREDUCTASE, 2OG-FE II OXYGENASE FAMILY PROTEIN"/>
    <property type="match status" value="1"/>
</dbReference>
<comment type="similarity">
    <text evidence="3 10">Belongs to the iron/ascorbate-dependent oxidoreductase family.</text>
</comment>
<dbReference type="InterPro" id="IPR027443">
    <property type="entry name" value="IPNS-like_sf"/>
</dbReference>
<keyword evidence="7 10" id="KW-0408">Iron</keyword>
<sequence>MNTEEKTKVASGHAVKGLSEMELKDLPKQYIQPQSERPLCDAAEKWGFFQIINHGIPLEVLENVKRATLAFFALAPEDKRNFLKENSPNSHVRLGTSFIPEAENSLEWKDYLSLFYVSDDAALAICRDQLLDYMNKCQVVIKFLLQVLMKGLNSHEINEKKWSLLSGSKRINLNFYPKCLKPELTVGVGRRSDVSTFTILLQDDIGRLYVQAPDGESWVHVPPISGALVINIGDALQIMSNGKYKSIEHRVIANGSKDRVSIPLFVNPKPNEVIGPLKEVLVQSDEKPKYRKVLYSDYTLYFYKKAHDGKGILDYVKI</sequence>
<evidence type="ECO:0000256" key="7">
    <source>
        <dbReference type="ARBA" id="ARBA00023004"/>
    </source>
</evidence>
<name>A0A803KLV6_CHEQI</name>
<dbReference type="OMA" id="YNFFRSP"/>
<dbReference type="GO" id="GO:0046872">
    <property type="term" value="F:metal ion binding"/>
    <property type="evidence" value="ECO:0007669"/>
    <property type="project" value="UniProtKB-KW"/>
</dbReference>
<dbReference type="InterPro" id="IPR026992">
    <property type="entry name" value="DIOX_N"/>
</dbReference>
<keyword evidence="4 10" id="KW-0479">Metal-binding</keyword>
<comment type="pathway">
    <text evidence="2">Phenylpropanoid metabolism.</text>
</comment>
<evidence type="ECO:0000313" key="12">
    <source>
        <dbReference type="EnsemblPlants" id="AUR62000012-RA:cds"/>
    </source>
</evidence>
<dbReference type="FunFam" id="2.60.120.330:FF:000023">
    <property type="entry name" value="Feruloyl CoA ortho-hydroxylase 1"/>
    <property type="match status" value="1"/>
</dbReference>
<dbReference type="Pfam" id="PF14226">
    <property type="entry name" value="DIOX_N"/>
    <property type="match status" value="1"/>
</dbReference>
<proteinExistence type="inferred from homology"/>
<evidence type="ECO:0000256" key="3">
    <source>
        <dbReference type="ARBA" id="ARBA00008056"/>
    </source>
</evidence>
<comment type="cofactor">
    <cofactor evidence="1">
        <name>L-ascorbate</name>
        <dbReference type="ChEBI" id="CHEBI:38290"/>
    </cofactor>
</comment>